<sequence>MARFRRVLRRAIPRRDGPTLALDTGRGRGRWLLRTLRSLSSRPSAEDPYRCATSSVDKTEDAEELSSCDNEDVEDVRRMRGGDKRMNDMAVAEVRQYERLNKSQQAKCDSDKEMRDFCMKAAEAAGAVLNPVAPVPPDAPKLAAAWLDTLRWPREAKLPDREKADLRAFAASVAAYADTAASPGWLGRWFPSANDGCTIGARFRSGSVVTSLLRWGSTLYVASAEPQARAWNAWVATLAAALVPVDAVALCDGRALPEGLPSRAAVLADAWEAVCKVRQAVLAHVQAFVDNISGAEKCVVFCGHSLGGAVAQLLAFAFSHRRQPDGKPVSASVVTFGCPSAGDAAFQELSLRLTRTVRYYVDNDPVPGLPAWACAGLRFSPAVDNTADAQAREHWALRDDGRARPGTGSAPVVPSLSVAALVFASHHSLQAYAWGLCRHWASASRDGTRLRRRQRREQRHGCGCVGSRCGCDGSRGGGSGGGEVLASSPATAAAAAAAHPPARVNAHCARRGGTPLATRRLSPPPPLPPLLLVLLPPPPLLSPTSPSPLLLSPPSPSPRRGEVGTAWKPGGGESARVARRCHGGGSKNTLPPTPPPPPPLPPPTPLPKEQPHLDDASAPPPPSTFTTATTTTTTATTTTTTTSTTTGRRQRGRQPRRPRCRLHHQHLEKEEGQAGGGGGGGLGWGAGLRGGRKLSRLARVGAPASVRPCDRRHAHARVSVTAVRRRAAVGKEYPPSWTMGGMAMVHRSAATPTGGAPPPRPAPPPPRGGPAHAAAAPHPAPPRHAHPGAGTRASPPVRSRSSRRGGGRERRRAGGGGVWGGRGAAPRQRGGQTRQRRDRLWTTPRRLPHTWTC</sequence>
<dbReference type="Proteomes" id="UP000798662">
    <property type="component" value="Chromosome 1"/>
</dbReference>
<protein>
    <submittedName>
        <fullName evidence="1">Uncharacterized protein</fullName>
    </submittedName>
</protein>
<gene>
    <name evidence="1" type="ORF">I4F81_004617</name>
</gene>
<accession>A0ACC3BX49</accession>
<dbReference type="EMBL" id="CM020618">
    <property type="protein sequence ID" value="KAK1862041.1"/>
    <property type="molecule type" value="Genomic_DNA"/>
</dbReference>
<organism evidence="1 2">
    <name type="scientific">Pyropia yezoensis</name>
    <name type="common">Susabi-nori</name>
    <name type="synonym">Porphyra yezoensis</name>
    <dbReference type="NCBI Taxonomy" id="2788"/>
    <lineage>
        <taxon>Eukaryota</taxon>
        <taxon>Rhodophyta</taxon>
        <taxon>Bangiophyceae</taxon>
        <taxon>Bangiales</taxon>
        <taxon>Bangiaceae</taxon>
        <taxon>Pyropia</taxon>
    </lineage>
</organism>
<comment type="caution">
    <text evidence="1">The sequence shown here is derived from an EMBL/GenBank/DDBJ whole genome shotgun (WGS) entry which is preliminary data.</text>
</comment>
<reference evidence="1" key="1">
    <citation type="submission" date="2019-11" db="EMBL/GenBank/DDBJ databases">
        <title>Nori genome reveals adaptations in red seaweeds to the harsh intertidal environment.</title>
        <authorList>
            <person name="Wang D."/>
            <person name="Mao Y."/>
        </authorList>
    </citation>
    <scope>NUCLEOTIDE SEQUENCE</scope>
    <source>
        <tissue evidence="1">Gametophyte</tissue>
    </source>
</reference>
<evidence type="ECO:0000313" key="2">
    <source>
        <dbReference type="Proteomes" id="UP000798662"/>
    </source>
</evidence>
<keyword evidence="2" id="KW-1185">Reference proteome</keyword>
<name>A0ACC3BX49_PYRYE</name>
<evidence type="ECO:0000313" key="1">
    <source>
        <dbReference type="EMBL" id="KAK1862041.1"/>
    </source>
</evidence>
<proteinExistence type="predicted"/>